<dbReference type="FunFam" id="3.30.160.60:FF:000478">
    <property type="entry name" value="Zinc finger protein 133"/>
    <property type="match status" value="1"/>
</dbReference>
<evidence type="ECO:0000256" key="9">
    <source>
        <dbReference type="ARBA" id="ARBA00023125"/>
    </source>
</evidence>
<evidence type="ECO:0000256" key="8">
    <source>
        <dbReference type="ARBA" id="ARBA00023015"/>
    </source>
</evidence>
<keyword evidence="15" id="KW-1185">Reference proteome</keyword>
<protein>
    <submittedName>
        <fullName evidence="16">Zinc finger protein OZF</fullName>
    </submittedName>
</protein>
<keyword evidence="9" id="KW-0238">DNA-binding</keyword>
<comment type="subcellular location">
    <subcellularLocation>
        <location evidence="2">Nucleus</location>
    </subcellularLocation>
</comment>
<dbReference type="FunFam" id="3.30.160.60:FF:001498">
    <property type="entry name" value="Zinc finger protein 404"/>
    <property type="match status" value="1"/>
</dbReference>
<evidence type="ECO:0000313" key="15">
    <source>
        <dbReference type="Proteomes" id="UP000192220"/>
    </source>
</evidence>
<evidence type="ECO:0000256" key="10">
    <source>
        <dbReference type="ARBA" id="ARBA00023163"/>
    </source>
</evidence>
<dbReference type="GO" id="GO:0008270">
    <property type="term" value="F:zinc ion binding"/>
    <property type="evidence" value="ECO:0007669"/>
    <property type="project" value="UniProtKB-KW"/>
</dbReference>
<dbReference type="PANTHER" id="PTHR23226:SF416">
    <property type="entry name" value="FI01424P"/>
    <property type="match status" value="1"/>
</dbReference>
<feature type="domain" description="C2H2-type" evidence="14">
    <location>
        <begin position="250"/>
        <end position="277"/>
    </location>
</feature>
<dbReference type="Pfam" id="PF00096">
    <property type="entry name" value="zf-C2H2"/>
    <property type="match status" value="4"/>
</dbReference>
<dbReference type="GO" id="GO:0005634">
    <property type="term" value="C:nucleus"/>
    <property type="evidence" value="ECO:0007669"/>
    <property type="project" value="UniProtKB-SubCell"/>
</dbReference>
<name>A0A2I4BRJ1_AUSLI</name>
<organism evidence="15 16">
    <name type="scientific">Austrofundulus limnaeus</name>
    <name type="common">Annual killifish</name>
    <dbReference type="NCBI Taxonomy" id="52670"/>
    <lineage>
        <taxon>Eukaryota</taxon>
        <taxon>Metazoa</taxon>
        <taxon>Chordata</taxon>
        <taxon>Craniata</taxon>
        <taxon>Vertebrata</taxon>
        <taxon>Euteleostomi</taxon>
        <taxon>Actinopterygii</taxon>
        <taxon>Neopterygii</taxon>
        <taxon>Teleostei</taxon>
        <taxon>Neoteleostei</taxon>
        <taxon>Acanthomorphata</taxon>
        <taxon>Ovalentaria</taxon>
        <taxon>Atherinomorphae</taxon>
        <taxon>Cyprinodontiformes</taxon>
        <taxon>Rivulidae</taxon>
        <taxon>Austrofundulus</taxon>
    </lineage>
</organism>
<dbReference type="PROSITE" id="PS50157">
    <property type="entry name" value="ZINC_FINGER_C2H2_2"/>
    <property type="match status" value="7"/>
</dbReference>
<evidence type="ECO:0000256" key="12">
    <source>
        <dbReference type="PROSITE-ProRule" id="PRU00042"/>
    </source>
</evidence>
<dbReference type="RefSeq" id="XP_013870339.1">
    <property type="nucleotide sequence ID" value="XM_014014885.1"/>
</dbReference>
<feature type="domain" description="C2H2-type" evidence="14">
    <location>
        <begin position="362"/>
        <end position="389"/>
    </location>
</feature>
<dbReference type="GO" id="GO:0000978">
    <property type="term" value="F:RNA polymerase II cis-regulatory region sequence-specific DNA binding"/>
    <property type="evidence" value="ECO:0007669"/>
    <property type="project" value="TreeGrafter"/>
</dbReference>
<evidence type="ECO:0000256" key="3">
    <source>
        <dbReference type="ARBA" id="ARBA00006991"/>
    </source>
</evidence>
<feature type="compositionally biased region" description="Low complexity" evidence="13">
    <location>
        <begin position="172"/>
        <end position="182"/>
    </location>
</feature>
<evidence type="ECO:0000256" key="1">
    <source>
        <dbReference type="ARBA" id="ARBA00003767"/>
    </source>
</evidence>
<feature type="region of interest" description="Disordered" evidence="13">
    <location>
        <begin position="165"/>
        <end position="192"/>
    </location>
</feature>
<gene>
    <name evidence="16" type="primary">LOC106522043</name>
</gene>
<dbReference type="Proteomes" id="UP000192220">
    <property type="component" value="Unplaced"/>
</dbReference>
<dbReference type="Pfam" id="PF13894">
    <property type="entry name" value="zf-C2H2_4"/>
    <property type="match status" value="2"/>
</dbReference>
<keyword evidence="7" id="KW-0862">Zinc</keyword>
<dbReference type="InParanoid" id="A0A2I4BRJ1"/>
<keyword evidence="5" id="KW-0677">Repeat</keyword>
<dbReference type="SUPFAM" id="SSF57667">
    <property type="entry name" value="beta-beta-alpha zinc fingers"/>
    <property type="match status" value="4"/>
</dbReference>
<keyword evidence="10" id="KW-0804">Transcription</keyword>
<dbReference type="Gene3D" id="3.30.160.60">
    <property type="entry name" value="Classic Zinc Finger"/>
    <property type="match status" value="7"/>
</dbReference>
<keyword evidence="11" id="KW-0539">Nucleus</keyword>
<dbReference type="InterPro" id="IPR036236">
    <property type="entry name" value="Znf_C2H2_sf"/>
</dbReference>
<reference evidence="16" key="1">
    <citation type="submission" date="2025-08" db="UniProtKB">
        <authorList>
            <consortium name="RefSeq"/>
        </authorList>
    </citation>
    <scope>IDENTIFICATION</scope>
    <source>
        <strain evidence="16">Quisiro</strain>
        <tissue evidence="16">Liver</tissue>
    </source>
</reference>
<dbReference type="KEGG" id="alim:106522043"/>
<dbReference type="FunFam" id="3.30.160.60:FF:000015">
    <property type="entry name" value="Zinc finger protein 569"/>
    <property type="match status" value="1"/>
</dbReference>
<evidence type="ECO:0000256" key="5">
    <source>
        <dbReference type="ARBA" id="ARBA00022737"/>
    </source>
</evidence>
<evidence type="ECO:0000313" key="16">
    <source>
        <dbReference type="RefSeq" id="XP_013870339.1"/>
    </source>
</evidence>
<keyword evidence="4" id="KW-0479">Metal-binding</keyword>
<keyword evidence="8" id="KW-0805">Transcription regulation</keyword>
<dbReference type="OrthoDB" id="654211at2759"/>
<evidence type="ECO:0000256" key="13">
    <source>
        <dbReference type="SAM" id="MobiDB-lite"/>
    </source>
</evidence>
<sequence length="412" mass="46983">MIQLRLFVHQRMYAAAEDILGQVENMLALSEAEDARLEQNLRHQLSSPTEKTGFLLNTSTTNHGDEGDISVLQENQDLRSTELSNLCPDPEVSRLSQSPADLASDTWSFPATDFKMVEIKEEEEDLVDVNQTRETGFMESEEDQHQPININPFSFSSGATLGESKDEEELMNNNTGGNNTENNKAESQPVEEEKERNFCRLCGKSYLNSTSLKNHMKTHEGVRDCGFCGLKHQTANKLIKHLKQFHRKSHFCDVCGRTYTAKRRLNRHMKTHTGNRDFVCRECGKAFYRKEHLVVHVRTHSGEKPYRCEICGKAFSQSQNVAIHKRSHTGEKPYHCRLCGRLCVTSSALSQHLRYHTGEKPFSCDVCGKKFYNGAHVRRHMITHTGEKPHACTVCGKTFSLRCNLKVHMKNH</sequence>
<feature type="domain" description="C2H2-type" evidence="14">
    <location>
        <begin position="197"/>
        <end position="224"/>
    </location>
</feature>
<dbReference type="PROSITE" id="PS00028">
    <property type="entry name" value="ZINC_FINGER_C2H2_1"/>
    <property type="match status" value="7"/>
</dbReference>
<accession>A0A2I4BRJ1</accession>
<comment type="similarity">
    <text evidence="3">Belongs to the krueppel C2H2-type zinc-finger protein family.</text>
</comment>
<evidence type="ECO:0000256" key="4">
    <source>
        <dbReference type="ARBA" id="ARBA00022723"/>
    </source>
</evidence>
<proteinExistence type="inferred from homology"/>
<keyword evidence="6 12" id="KW-0863">Zinc-finger</keyword>
<evidence type="ECO:0000256" key="6">
    <source>
        <dbReference type="ARBA" id="ARBA00022771"/>
    </source>
</evidence>
<evidence type="ECO:0000256" key="7">
    <source>
        <dbReference type="ARBA" id="ARBA00022833"/>
    </source>
</evidence>
<feature type="domain" description="C2H2-type" evidence="14">
    <location>
        <begin position="390"/>
        <end position="412"/>
    </location>
</feature>
<dbReference type="SMART" id="SM00355">
    <property type="entry name" value="ZnF_C2H2"/>
    <property type="match status" value="8"/>
</dbReference>
<dbReference type="PANTHER" id="PTHR23226">
    <property type="entry name" value="ZINC FINGER AND SCAN DOMAIN-CONTAINING"/>
    <property type="match status" value="1"/>
</dbReference>
<feature type="domain" description="C2H2-type" evidence="14">
    <location>
        <begin position="334"/>
        <end position="361"/>
    </location>
</feature>
<dbReference type="GeneID" id="106522043"/>
<feature type="domain" description="C2H2-type" evidence="14">
    <location>
        <begin position="278"/>
        <end position="305"/>
    </location>
</feature>
<dbReference type="AlphaFoldDB" id="A0A2I4BRJ1"/>
<evidence type="ECO:0000256" key="11">
    <source>
        <dbReference type="ARBA" id="ARBA00023242"/>
    </source>
</evidence>
<evidence type="ECO:0000256" key="2">
    <source>
        <dbReference type="ARBA" id="ARBA00004123"/>
    </source>
</evidence>
<feature type="domain" description="C2H2-type" evidence="14">
    <location>
        <begin position="306"/>
        <end position="333"/>
    </location>
</feature>
<evidence type="ECO:0000259" key="14">
    <source>
        <dbReference type="PROSITE" id="PS50157"/>
    </source>
</evidence>
<dbReference type="GO" id="GO:0000981">
    <property type="term" value="F:DNA-binding transcription factor activity, RNA polymerase II-specific"/>
    <property type="evidence" value="ECO:0007669"/>
    <property type="project" value="TreeGrafter"/>
</dbReference>
<dbReference type="FunFam" id="3.30.160.60:FF:000446">
    <property type="entry name" value="Zinc finger protein"/>
    <property type="match status" value="3"/>
</dbReference>
<dbReference type="InterPro" id="IPR013087">
    <property type="entry name" value="Znf_C2H2_type"/>
</dbReference>
<comment type="function">
    <text evidence="1">May be involved in transcriptional regulation.</text>
</comment>